<dbReference type="PANTHER" id="PTHR34407">
    <property type="entry name" value="EXPRESSED PROTEIN"/>
    <property type="match status" value="1"/>
</dbReference>
<dbReference type="PANTHER" id="PTHR34407:SF1">
    <property type="entry name" value="SGNH HYDROLASE-TYPE ESTERASE DOMAIN-CONTAINING PROTEIN"/>
    <property type="match status" value="1"/>
</dbReference>
<sequence>MFSRNCHPTSQSSLFQLLTPQTWHTCQTWIYTLLVVALLQPQMSLAADYPQRSSTEFTARGGLPNFFKKLDAGEDLTIAYLGGSITAQAGWRVLSQQWLEKEYPKANIKGIHAAIGGTGSDLGVFRVENDALAHKPDLLFIEFAVNDANAEPTKIIQAMEGIVRKTWQSNPQTDICFVYTMTFRDSTTLADGAMKRSASVMEEIADHYDIPSVHMGYQAALLEKAGKLIMKTDAPMTRVSGDELNEAAELATDEEGRIIFSKDGVHPYVETGHILYTDALIRSLKKIQKTTGKVQHKLMTPMRADNLENAQQIPLISEYLSGDYTDMRREGSKRFQKEMKQLYRLAPGATLSFKFKGTEVAIYDWLGYDSSQIEITLDGQTSIRTRMDGYCTYQRLARLSVGNNLEDRIHTVSIRVLDTELDKRDILFERNRADYDKNPAKYTPHYWYAGAIFIVGELVE</sequence>
<evidence type="ECO:0000313" key="3">
    <source>
        <dbReference type="Proteomes" id="UP001243717"/>
    </source>
</evidence>
<keyword evidence="3" id="KW-1185">Reference proteome</keyword>
<dbReference type="InterPro" id="IPR036514">
    <property type="entry name" value="SGNH_hydro_sf"/>
</dbReference>
<reference evidence="2 3" key="1">
    <citation type="submission" date="2023-04" db="EMBL/GenBank/DDBJ databases">
        <title>A novel bacteria isolated from coastal sediment.</title>
        <authorList>
            <person name="Liu X.-J."/>
            <person name="Du Z.-J."/>
        </authorList>
    </citation>
    <scope>NUCLEOTIDE SEQUENCE [LARGE SCALE GENOMIC DNA]</scope>
    <source>
        <strain evidence="2 3">SDUM461004</strain>
    </source>
</reference>
<dbReference type="InterPro" id="IPR013830">
    <property type="entry name" value="SGNH_hydro"/>
</dbReference>
<evidence type="ECO:0000259" key="1">
    <source>
        <dbReference type="Pfam" id="PF13472"/>
    </source>
</evidence>
<dbReference type="Pfam" id="PF13472">
    <property type="entry name" value="Lipase_GDSL_2"/>
    <property type="match status" value="1"/>
</dbReference>
<name>A0ABU1AIQ0_9BACT</name>
<dbReference type="Proteomes" id="UP001243717">
    <property type="component" value="Unassembled WGS sequence"/>
</dbReference>
<protein>
    <submittedName>
        <fullName evidence="2">GDSL-type esterase/lipase family protein</fullName>
    </submittedName>
</protein>
<accession>A0ABU1AIQ0</accession>
<dbReference type="Gene3D" id="3.40.50.1110">
    <property type="entry name" value="SGNH hydrolase"/>
    <property type="match status" value="1"/>
</dbReference>
<organism evidence="2 3">
    <name type="scientific">Thalassobacterium sedimentorum</name>
    <dbReference type="NCBI Taxonomy" id="3041258"/>
    <lineage>
        <taxon>Bacteria</taxon>
        <taxon>Pseudomonadati</taxon>
        <taxon>Verrucomicrobiota</taxon>
        <taxon>Opitutia</taxon>
        <taxon>Puniceicoccales</taxon>
        <taxon>Coraliomargaritaceae</taxon>
        <taxon>Thalassobacterium</taxon>
    </lineage>
</organism>
<dbReference type="SUPFAM" id="SSF52266">
    <property type="entry name" value="SGNH hydrolase"/>
    <property type="match status" value="1"/>
</dbReference>
<dbReference type="Gene3D" id="2.60.120.260">
    <property type="entry name" value="Galactose-binding domain-like"/>
    <property type="match status" value="1"/>
</dbReference>
<proteinExistence type="predicted"/>
<feature type="domain" description="SGNH hydrolase-type esterase" evidence="1">
    <location>
        <begin position="81"/>
        <end position="219"/>
    </location>
</feature>
<evidence type="ECO:0000313" key="2">
    <source>
        <dbReference type="EMBL" id="MDQ8194572.1"/>
    </source>
</evidence>
<dbReference type="RefSeq" id="WP_308985040.1">
    <property type="nucleotide sequence ID" value="NZ_JARXIC010000012.1"/>
</dbReference>
<comment type="caution">
    <text evidence="2">The sequence shown here is derived from an EMBL/GenBank/DDBJ whole genome shotgun (WGS) entry which is preliminary data.</text>
</comment>
<dbReference type="CDD" id="cd00229">
    <property type="entry name" value="SGNH_hydrolase"/>
    <property type="match status" value="1"/>
</dbReference>
<dbReference type="EMBL" id="JARXIC010000012">
    <property type="protein sequence ID" value="MDQ8194572.1"/>
    <property type="molecule type" value="Genomic_DNA"/>
</dbReference>
<gene>
    <name evidence="2" type="ORF">QEH59_09055</name>
</gene>